<dbReference type="KEGG" id="ccb:Clocel_1791"/>
<dbReference type="GO" id="GO:0031119">
    <property type="term" value="P:tRNA pseudouridine synthesis"/>
    <property type="evidence" value="ECO:0007669"/>
    <property type="project" value="UniProtKB-UniRule"/>
</dbReference>
<protein>
    <recommendedName>
        <fullName evidence="5">tRNA pseudouridine synthase B</fullName>
        <ecNumber evidence="5">5.4.99.25</ecNumber>
    </recommendedName>
    <alternativeName>
        <fullName evidence="5">tRNA pseudouridine(55) synthase</fullName>
        <shortName evidence="5">Psi55 synthase</shortName>
    </alternativeName>
    <alternativeName>
        <fullName evidence="5">tRNA pseudouridylate synthase</fullName>
    </alternativeName>
    <alternativeName>
        <fullName evidence="5">tRNA-uridine isomerase</fullName>
    </alternativeName>
</protein>
<evidence type="ECO:0000256" key="5">
    <source>
        <dbReference type="HAMAP-Rule" id="MF_01080"/>
    </source>
</evidence>
<comment type="catalytic activity">
    <reaction evidence="1 5">
        <text>uridine(55) in tRNA = pseudouridine(55) in tRNA</text>
        <dbReference type="Rhea" id="RHEA:42532"/>
        <dbReference type="Rhea" id="RHEA-COMP:10101"/>
        <dbReference type="Rhea" id="RHEA-COMP:10102"/>
        <dbReference type="ChEBI" id="CHEBI:65314"/>
        <dbReference type="ChEBI" id="CHEBI:65315"/>
        <dbReference type="EC" id="5.4.99.25"/>
    </reaction>
</comment>
<dbReference type="PANTHER" id="PTHR13767:SF2">
    <property type="entry name" value="PSEUDOURIDYLATE SYNTHASE TRUB1"/>
    <property type="match status" value="1"/>
</dbReference>
<dbReference type="GO" id="GO:0003723">
    <property type="term" value="F:RNA binding"/>
    <property type="evidence" value="ECO:0007669"/>
    <property type="project" value="InterPro"/>
</dbReference>
<dbReference type="GO" id="GO:1990481">
    <property type="term" value="P:mRNA pseudouridine synthesis"/>
    <property type="evidence" value="ECO:0007669"/>
    <property type="project" value="TreeGrafter"/>
</dbReference>
<dbReference type="InterPro" id="IPR002501">
    <property type="entry name" value="PsdUridine_synth_N"/>
</dbReference>
<evidence type="ECO:0000256" key="4">
    <source>
        <dbReference type="ARBA" id="ARBA00023235"/>
    </source>
</evidence>
<dbReference type="EC" id="5.4.99.25" evidence="5"/>
<keyword evidence="3 5" id="KW-0819">tRNA processing</keyword>
<comment type="function">
    <text evidence="5">Responsible for synthesis of pseudouridine from uracil-55 in the psi GC loop of transfer RNAs.</text>
</comment>
<dbReference type="SUPFAM" id="SSF55120">
    <property type="entry name" value="Pseudouridine synthase"/>
    <property type="match status" value="1"/>
</dbReference>
<organism evidence="8 9">
    <name type="scientific">Clostridium cellulovorans (strain ATCC 35296 / DSM 3052 / OCM 3 / 743B)</name>
    <dbReference type="NCBI Taxonomy" id="573061"/>
    <lineage>
        <taxon>Bacteria</taxon>
        <taxon>Bacillati</taxon>
        <taxon>Bacillota</taxon>
        <taxon>Clostridia</taxon>
        <taxon>Eubacteriales</taxon>
        <taxon>Clostridiaceae</taxon>
        <taxon>Clostridium</taxon>
    </lineage>
</organism>
<dbReference type="Pfam" id="PF16198">
    <property type="entry name" value="TruB_C_2"/>
    <property type="match status" value="1"/>
</dbReference>
<feature type="domain" description="Pseudouridine synthase II N-terminal" evidence="6">
    <location>
        <begin position="23"/>
        <end position="171"/>
    </location>
</feature>
<dbReference type="AlphaFoldDB" id="D9SKN9"/>
<evidence type="ECO:0000256" key="2">
    <source>
        <dbReference type="ARBA" id="ARBA00005642"/>
    </source>
</evidence>
<dbReference type="RefSeq" id="WP_010077250.1">
    <property type="nucleotide sequence ID" value="NC_014393.1"/>
</dbReference>
<dbReference type="STRING" id="573061.Clocel_1791"/>
<dbReference type="FunFam" id="3.30.2350.10:FF:000011">
    <property type="entry name" value="tRNA pseudouridine synthase B"/>
    <property type="match status" value="1"/>
</dbReference>
<dbReference type="CDD" id="cd02573">
    <property type="entry name" value="PseudoU_synth_EcTruB"/>
    <property type="match status" value="1"/>
</dbReference>
<dbReference type="InterPro" id="IPR020103">
    <property type="entry name" value="PsdUridine_synth_cat_dom_sf"/>
</dbReference>
<dbReference type="HOGENOM" id="CLU_032087_0_2_9"/>
<dbReference type="GO" id="GO:0160148">
    <property type="term" value="F:tRNA pseudouridine(55) synthase activity"/>
    <property type="evidence" value="ECO:0007669"/>
    <property type="project" value="UniProtKB-EC"/>
</dbReference>
<evidence type="ECO:0000256" key="1">
    <source>
        <dbReference type="ARBA" id="ARBA00000385"/>
    </source>
</evidence>
<dbReference type="eggNOG" id="COG0130">
    <property type="taxonomic scope" value="Bacteria"/>
</dbReference>
<keyword evidence="9" id="KW-1185">Reference proteome</keyword>
<dbReference type="InterPro" id="IPR032819">
    <property type="entry name" value="TruB_C"/>
</dbReference>
<dbReference type="PANTHER" id="PTHR13767">
    <property type="entry name" value="TRNA-PSEUDOURIDINE SYNTHASE"/>
    <property type="match status" value="1"/>
</dbReference>
<comment type="similarity">
    <text evidence="2 5">Belongs to the pseudouridine synthase TruB family. Type 1 subfamily.</text>
</comment>
<evidence type="ECO:0000313" key="9">
    <source>
        <dbReference type="Proteomes" id="UP000002730"/>
    </source>
</evidence>
<dbReference type="NCBIfam" id="TIGR00431">
    <property type="entry name" value="TruB"/>
    <property type="match status" value="1"/>
</dbReference>
<dbReference type="InterPro" id="IPR014780">
    <property type="entry name" value="tRNA_psdUridine_synth_TruB"/>
</dbReference>
<dbReference type="HAMAP" id="MF_01080">
    <property type="entry name" value="TruB_bact"/>
    <property type="match status" value="1"/>
</dbReference>
<dbReference type="Gene3D" id="3.30.2350.10">
    <property type="entry name" value="Pseudouridine synthase"/>
    <property type="match status" value="1"/>
</dbReference>
<dbReference type="EMBL" id="CP002160">
    <property type="protein sequence ID" value="ADL51535.1"/>
    <property type="molecule type" value="Genomic_DNA"/>
</dbReference>
<gene>
    <name evidence="5" type="primary">truB</name>
    <name evidence="8" type="ordered locus">Clocel_1791</name>
</gene>
<sequence>MNGIINVYKPQGITSFDVVRSVKKITGQKKIGHTGTLDPLATGVLPICIGRATKLVDYIMNGRKTYIATLKLGVETDTYDREGEVLKTLATEHLSEAEVKEAINSFIGEIKQVPPMYSALKVQGKRLYELAREGKEVERNERSITIYDIKILEIKVPDIKFEVVCSKGTYIRSLCFDIGEKLKCGGAMWDLERTASSSFKKENSVTLEELAVNYENHIISIEEAIMEFSPLYYNEKIGNLLLNGVCLNNPNIIKNIEFDKIYRVYKEKELLGLGMLQEKGFKIITLLN</sequence>
<dbReference type="OrthoDB" id="9802309at2"/>
<name>D9SKN9_CLOC7</name>
<dbReference type="Pfam" id="PF01509">
    <property type="entry name" value="TruB_N"/>
    <property type="match status" value="1"/>
</dbReference>
<dbReference type="Proteomes" id="UP000002730">
    <property type="component" value="Chromosome"/>
</dbReference>
<proteinExistence type="inferred from homology"/>
<evidence type="ECO:0000259" key="7">
    <source>
        <dbReference type="Pfam" id="PF16198"/>
    </source>
</evidence>
<accession>D9SKN9</accession>
<feature type="active site" description="Nucleophile" evidence="5">
    <location>
        <position position="38"/>
    </location>
</feature>
<evidence type="ECO:0000313" key="8">
    <source>
        <dbReference type="EMBL" id="ADL51535.1"/>
    </source>
</evidence>
<feature type="domain" description="tRNA pseudouridylate synthase B C-terminal" evidence="7">
    <location>
        <begin position="172"/>
        <end position="215"/>
    </location>
</feature>
<reference evidence="8 9" key="1">
    <citation type="submission" date="2010-08" db="EMBL/GenBank/DDBJ databases">
        <title>Complete sequence of Clostridium cellulovorans 743B.</title>
        <authorList>
            <consortium name="US DOE Joint Genome Institute"/>
            <person name="Lucas S."/>
            <person name="Copeland A."/>
            <person name="Lapidus A."/>
            <person name="Cheng J.-F."/>
            <person name="Bruce D."/>
            <person name="Goodwin L."/>
            <person name="Pitluck S."/>
            <person name="Chertkov O."/>
            <person name="Detter J.C."/>
            <person name="Han C."/>
            <person name="Tapia R."/>
            <person name="Land M."/>
            <person name="Hauser L."/>
            <person name="Chang Y.-J."/>
            <person name="Jeffries C."/>
            <person name="Kyrpides N."/>
            <person name="Ivanova N."/>
            <person name="Mikhailova N."/>
            <person name="Hemme C.L."/>
            <person name="Woyke T."/>
        </authorList>
    </citation>
    <scope>NUCLEOTIDE SEQUENCE [LARGE SCALE GENOMIC DNA]</scope>
    <source>
        <strain evidence="9">ATCC 35296 / DSM 3052 / OCM 3 / 743B</strain>
    </source>
</reference>
<evidence type="ECO:0000256" key="3">
    <source>
        <dbReference type="ARBA" id="ARBA00022694"/>
    </source>
</evidence>
<keyword evidence="4 5" id="KW-0413">Isomerase</keyword>
<evidence type="ECO:0000259" key="6">
    <source>
        <dbReference type="Pfam" id="PF01509"/>
    </source>
</evidence>